<dbReference type="Proteomes" id="UP001606134">
    <property type="component" value="Unassembled WGS sequence"/>
</dbReference>
<organism evidence="5 6">
    <name type="scientific">Pelomonas candidula</name>
    <dbReference type="NCBI Taxonomy" id="3299025"/>
    <lineage>
        <taxon>Bacteria</taxon>
        <taxon>Pseudomonadati</taxon>
        <taxon>Pseudomonadota</taxon>
        <taxon>Betaproteobacteria</taxon>
        <taxon>Burkholderiales</taxon>
        <taxon>Sphaerotilaceae</taxon>
        <taxon>Roseateles</taxon>
    </lineage>
</organism>
<dbReference type="Gene3D" id="3.90.550.10">
    <property type="entry name" value="Spore Coat Polysaccharide Biosynthesis Protein SpsA, Chain A"/>
    <property type="match status" value="1"/>
</dbReference>
<dbReference type="RefSeq" id="WP_394415851.1">
    <property type="nucleotide sequence ID" value="NZ_JBIGIC010000013.1"/>
</dbReference>
<keyword evidence="2" id="KW-0328">Glycosyltransferase</keyword>
<dbReference type="SUPFAM" id="SSF53448">
    <property type="entry name" value="Nucleotide-diphospho-sugar transferases"/>
    <property type="match status" value="1"/>
</dbReference>
<comment type="caution">
    <text evidence="5">The sequence shown here is derived from an EMBL/GenBank/DDBJ whole genome shotgun (WGS) entry which is preliminary data.</text>
</comment>
<proteinExistence type="inferred from homology"/>
<name>A0ABW7HIE7_9BURK</name>
<keyword evidence="6" id="KW-1185">Reference proteome</keyword>
<feature type="domain" description="Glycosyltransferase 2-like" evidence="4">
    <location>
        <begin position="5"/>
        <end position="168"/>
    </location>
</feature>
<evidence type="ECO:0000313" key="5">
    <source>
        <dbReference type="EMBL" id="MFG6489453.1"/>
    </source>
</evidence>
<evidence type="ECO:0000259" key="4">
    <source>
        <dbReference type="Pfam" id="PF00535"/>
    </source>
</evidence>
<dbReference type="PANTHER" id="PTHR43685:SF5">
    <property type="entry name" value="GLYCOSYLTRANSFERASE EPSE-RELATED"/>
    <property type="match status" value="1"/>
</dbReference>
<dbReference type="Pfam" id="PF00535">
    <property type="entry name" value="Glycos_transf_2"/>
    <property type="match status" value="1"/>
</dbReference>
<evidence type="ECO:0000313" key="6">
    <source>
        <dbReference type="Proteomes" id="UP001606134"/>
    </source>
</evidence>
<dbReference type="InterPro" id="IPR001173">
    <property type="entry name" value="Glyco_trans_2-like"/>
</dbReference>
<evidence type="ECO:0000256" key="2">
    <source>
        <dbReference type="ARBA" id="ARBA00022676"/>
    </source>
</evidence>
<dbReference type="InterPro" id="IPR050834">
    <property type="entry name" value="Glycosyltransf_2"/>
</dbReference>
<dbReference type="InterPro" id="IPR029044">
    <property type="entry name" value="Nucleotide-diphossugar_trans"/>
</dbReference>
<evidence type="ECO:0000256" key="1">
    <source>
        <dbReference type="ARBA" id="ARBA00006739"/>
    </source>
</evidence>
<dbReference type="EMBL" id="JBIGIC010000013">
    <property type="protein sequence ID" value="MFG6489453.1"/>
    <property type="molecule type" value="Genomic_DNA"/>
</dbReference>
<protein>
    <submittedName>
        <fullName evidence="5">Glycosyltransferase family 2 protein</fullName>
    </submittedName>
</protein>
<keyword evidence="3" id="KW-0808">Transferase</keyword>
<sequence length="299" mass="33151">MSDISIALPVHNAHHTLAATLDSLVAQSLRDFEVVLLDDASSDDSLEIARRYQDRLALRIIRAEQNLGISGARNRLLAEIDTPFIAILDHDDLCHPERLARQRDFLEQHPEVDIVGSAVAYFSSPADLPAGRQVLRHPAGDAAIKTQLLHTTSMVHPSAMARRSFFSDCGGYQAEFSPAEDYALWCRAALLGKRFANLDEPLLYYRIHASQTSKVQGERMVRMDIEIKRLYVRALLAGSADTALPELFCPYLRHEPRVLAAILPQLMPALLKLGQRVACPDTYAQIVAQVLGRSLLPAA</sequence>
<evidence type="ECO:0000256" key="3">
    <source>
        <dbReference type="ARBA" id="ARBA00022679"/>
    </source>
</evidence>
<accession>A0ABW7HIE7</accession>
<dbReference type="PANTHER" id="PTHR43685">
    <property type="entry name" value="GLYCOSYLTRANSFERASE"/>
    <property type="match status" value="1"/>
</dbReference>
<reference evidence="5 6" key="1">
    <citation type="submission" date="2024-08" db="EMBL/GenBank/DDBJ databases">
        <authorList>
            <person name="Lu H."/>
        </authorList>
    </citation>
    <scope>NUCLEOTIDE SEQUENCE [LARGE SCALE GENOMIC DNA]</scope>
    <source>
        <strain evidence="5 6">BYS78W</strain>
    </source>
</reference>
<comment type="similarity">
    <text evidence="1">Belongs to the glycosyltransferase 2 family.</text>
</comment>
<gene>
    <name evidence="5" type="ORF">ACG04R_22435</name>
</gene>